<keyword evidence="4" id="KW-1185">Reference proteome</keyword>
<dbReference type="Gramene" id="GBG72290">
    <property type="protein sequence ID" value="GBG72290"/>
    <property type="gene ID" value="CBR_g11218"/>
</dbReference>
<evidence type="ECO:0000313" key="3">
    <source>
        <dbReference type="EMBL" id="GBG72290.1"/>
    </source>
</evidence>
<comment type="caution">
    <text evidence="3">The sequence shown here is derived from an EMBL/GenBank/DDBJ whole genome shotgun (WGS) entry which is preliminary data.</text>
</comment>
<reference evidence="3 4" key="1">
    <citation type="journal article" date="2018" name="Cell">
        <title>The Chara Genome: Secondary Complexity and Implications for Plant Terrestrialization.</title>
        <authorList>
            <person name="Nishiyama T."/>
            <person name="Sakayama H."/>
            <person name="Vries J.D."/>
            <person name="Buschmann H."/>
            <person name="Saint-Marcoux D."/>
            <person name="Ullrich K.K."/>
            <person name="Haas F.B."/>
            <person name="Vanderstraeten L."/>
            <person name="Becker D."/>
            <person name="Lang D."/>
            <person name="Vosolsobe S."/>
            <person name="Rombauts S."/>
            <person name="Wilhelmsson P.K.I."/>
            <person name="Janitza P."/>
            <person name="Kern R."/>
            <person name="Heyl A."/>
            <person name="Rumpler F."/>
            <person name="Villalobos L.I.A.C."/>
            <person name="Clay J.M."/>
            <person name="Skokan R."/>
            <person name="Toyoda A."/>
            <person name="Suzuki Y."/>
            <person name="Kagoshima H."/>
            <person name="Schijlen E."/>
            <person name="Tajeshwar N."/>
            <person name="Catarino B."/>
            <person name="Hetherington A.J."/>
            <person name="Saltykova A."/>
            <person name="Bonnot C."/>
            <person name="Breuninger H."/>
            <person name="Symeonidi A."/>
            <person name="Radhakrishnan G.V."/>
            <person name="Van Nieuwerburgh F."/>
            <person name="Deforce D."/>
            <person name="Chang C."/>
            <person name="Karol K.G."/>
            <person name="Hedrich R."/>
            <person name="Ulvskov P."/>
            <person name="Glockner G."/>
            <person name="Delwiche C.F."/>
            <person name="Petrasek J."/>
            <person name="Van de Peer Y."/>
            <person name="Friml J."/>
            <person name="Beilby M."/>
            <person name="Dolan L."/>
            <person name="Kohara Y."/>
            <person name="Sugano S."/>
            <person name="Fujiyama A."/>
            <person name="Delaux P.-M."/>
            <person name="Quint M."/>
            <person name="TheiBen G."/>
            <person name="Hagemann M."/>
            <person name="Harholt J."/>
            <person name="Dunand C."/>
            <person name="Zachgo S."/>
            <person name="Langdale J."/>
            <person name="Maumus F."/>
            <person name="Straeten D.V.D."/>
            <person name="Gould S.B."/>
            <person name="Rensing S.A."/>
        </authorList>
    </citation>
    <scope>NUCLEOTIDE SEQUENCE [LARGE SCALE GENOMIC DNA]</scope>
    <source>
        <strain evidence="3 4">S276</strain>
    </source>
</reference>
<keyword evidence="2" id="KW-1133">Transmembrane helix</keyword>
<feature type="compositionally biased region" description="Polar residues" evidence="1">
    <location>
        <begin position="127"/>
        <end position="145"/>
    </location>
</feature>
<organism evidence="3 4">
    <name type="scientific">Chara braunii</name>
    <name type="common">Braun's stonewort</name>
    <dbReference type="NCBI Taxonomy" id="69332"/>
    <lineage>
        <taxon>Eukaryota</taxon>
        <taxon>Viridiplantae</taxon>
        <taxon>Streptophyta</taxon>
        <taxon>Charophyceae</taxon>
        <taxon>Charales</taxon>
        <taxon>Characeae</taxon>
        <taxon>Chara</taxon>
    </lineage>
</organism>
<keyword evidence="2" id="KW-0472">Membrane</keyword>
<dbReference type="Proteomes" id="UP000265515">
    <property type="component" value="Unassembled WGS sequence"/>
</dbReference>
<protein>
    <submittedName>
        <fullName evidence="3">Uncharacterized protein</fullName>
    </submittedName>
</protein>
<accession>A0A388KQD7</accession>
<feature type="compositionally biased region" description="Basic residues" evidence="1">
    <location>
        <begin position="155"/>
        <end position="164"/>
    </location>
</feature>
<evidence type="ECO:0000256" key="2">
    <source>
        <dbReference type="SAM" id="Phobius"/>
    </source>
</evidence>
<gene>
    <name evidence="3" type="ORF">CBR_g11218</name>
</gene>
<sequence>MKQEIKQLRVSALTKGSFEAELEDQRTEVSRLKIQSIKDKEKAELWKREALRPGNKRGNIVIGTPECPARGLPRPRWTGNLRDSDKWRQEYLKMKELHRAACFEAQVLKDKRVVAEGEVVKLKEQLNKQPDNPSQNRVTEWTNPKTRMEEAATRSSRKGKKVTPRRCALDNAAPTDDINERFSFIEEQKKDLLNYKKSGLEVMCKEAGLNLRAVDLMIANLAEFRADKAFGRLVDKGKTKENEASVQEVPDDYSSHHGVSTNEEDDSAELYGRYLDTIIFGIGLATVEYGGMVLGFLRGMVSAWMRMELRPVGNMRRGISRIWLVTSLTVSSDGL</sequence>
<feature type="transmembrane region" description="Helical" evidence="2">
    <location>
        <begin position="278"/>
        <end position="297"/>
    </location>
</feature>
<evidence type="ECO:0000256" key="1">
    <source>
        <dbReference type="SAM" id="MobiDB-lite"/>
    </source>
</evidence>
<dbReference type="AlphaFoldDB" id="A0A388KQD7"/>
<proteinExistence type="predicted"/>
<dbReference type="EMBL" id="BFEA01000162">
    <property type="protein sequence ID" value="GBG72290.1"/>
    <property type="molecule type" value="Genomic_DNA"/>
</dbReference>
<evidence type="ECO:0000313" key="4">
    <source>
        <dbReference type="Proteomes" id="UP000265515"/>
    </source>
</evidence>
<name>A0A388KQD7_CHABU</name>
<feature type="region of interest" description="Disordered" evidence="1">
    <location>
        <begin position="57"/>
        <end position="77"/>
    </location>
</feature>
<feature type="region of interest" description="Disordered" evidence="1">
    <location>
        <begin position="127"/>
        <end position="164"/>
    </location>
</feature>
<keyword evidence="2" id="KW-0812">Transmembrane</keyword>
<feature type="region of interest" description="Disordered" evidence="1">
    <location>
        <begin position="240"/>
        <end position="263"/>
    </location>
</feature>